<protein>
    <submittedName>
        <fullName evidence="2">ClpP/crotonase-like domain-containing protein</fullName>
    </submittedName>
</protein>
<dbReference type="PANTHER" id="PTHR11261">
    <property type="entry name" value="INTERPHOTORECEPTOR RETINOID-BINDING PROTEIN"/>
    <property type="match status" value="1"/>
</dbReference>
<sequence length="293" mass="32605">MASHTVHLKYPEFRNWLGSLGAMVEHHPPLDETTRCNIIENNLDALQKFYYDTTLSTYLANKMRAHVASGVYDNITLDKHFRCIFGISPNEPTKEEQVERLEKLDYGFGDVKIVNGNVALVEIALFAPISWEGVYDRVQQAMEKISTADSLILDLRRCRGGDPNTVALVASYLIEYNDQPWLKMICPSDGITEEIRADLLLKHALHSYTKPICVLTSTSTISGGEDLAYGLQARKRATIIGEKTAGAANLPRACVLPDDFVLWVPHKYPVCPVTGGNWEGVGVEPDVTKQVLS</sequence>
<evidence type="ECO:0000313" key="2">
    <source>
        <dbReference type="EMBL" id="KAL2802784.1"/>
    </source>
</evidence>
<keyword evidence="3" id="KW-1185">Reference proteome</keyword>
<dbReference type="InterPro" id="IPR029045">
    <property type="entry name" value="ClpP/crotonase-like_dom_sf"/>
</dbReference>
<dbReference type="Gene3D" id="3.30.750.44">
    <property type="match status" value="1"/>
</dbReference>
<dbReference type="EMBL" id="JBFXLT010000164">
    <property type="protein sequence ID" value="KAL2802784.1"/>
    <property type="molecule type" value="Genomic_DNA"/>
</dbReference>
<accession>A0ABR4GW57</accession>
<dbReference type="Gene3D" id="3.90.226.10">
    <property type="entry name" value="2-enoyl-CoA Hydratase, Chain A, domain 1"/>
    <property type="match status" value="1"/>
</dbReference>
<proteinExistence type="predicted"/>
<dbReference type="InterPro" id="IPR005151">
    <property type="entry name" value="Tail-specific_protease"/>
</dbReference>
<dbReference type="Pfam" id="PF03572">
    <property type="entry name" value="Peptidase_S41"/>
    <property type="match status" value="1"/>
</dbReference>
<dbReference type="CDD" id="cd07563">
    <property type="entry name" value="Peptidase_S41_IRBP"/>
    <property type="match status" value="1"/>
</dbReference>
<evidence type="ECO:0000313" key="3">
    <source>
        <dbReference type="Proteomes" id="UP001610334"/>
    </source>
</evidence>
<organism evidence="2 3">
    <name type="scientific">Aspergillus granulosus</name>
    <dbReference type="NCBI Taxonomy" id="176169"/>
    <lineage>
        <taxon>Eukaryota</taxon>
        <taxon>Fungi</taxon>
        <taxon>Dikarya</taxon>
        <taxon>Ascomycota</taxon>
        <taxon>Pezizomycotina</taxon>
        <taxon>Eurotiomycetes</taxon>
        <taxon>Eurotiomycetidae</taxon>
        <taxon>Eurotiales</taxon>
        <taxon>Aspergillaceae</taxon>
        <taxon>Aspergillus</taxon>
        <taxon>Aspergillus subgen. Nidulantes</taxon>
    </lineage>
</organism>
<dbReference type="Proteomes" id="UP001610334">
    <property type="component" value="Unassembled WGS sequence"/>
</dbReference>
<evidence type="ECO:0000259" key="1">
    <source>
        <dbReference type="SMART" id="SM00245"/>
    </source>
</evidence>
<gene>
    <name evidence="2" type="ORF">BJX63DRAFT_440624</name>
</gene>
<name>A0ABR4GW57_9EURO</name>
<dbReference type="SMART" id="SM00245">
    <property type="entry name" value="TSPc"/>
    <property type="match status" value="1"/>
</dbReference>
<dbReference type="SUPFAM" id="SSF52096">
    <property type="entry name" value="ClpP/crotonase"/>
    <property type="match status" value="1"/>
</dbReference>
<reference evidence="2 3" key="1">
    <citation type="submission" date="2024-07" db="EMBL/GenBank/DDBJ databases">
        <title>Section-level genome sequencing and comparative genomics of Aspergillus sections Usti and Cavernicolus.</title>
        <authorList>
            <consortium name="Lawrence Berkeley National Laboratory"/>
            <person name="Nybo J.L."/>
            <person name="Vesth T.C."/>
            <person name="Theobald S."/>
            <person name="Frisvad J.C."/>
            <person name="Larsen T.O."/>
            <person name="Kjaerboelling I."/>
            <person name="Rothschild-Mancinelli K."/>
            <person name="Lyhne E.K."/>
            <person name="Kogle M.E."/>
            <person name="Barry K."/>
            <person name="Clum A."/>
            <person name="Na H."/>
            <person name="Ledsgaard L."/>
            <person name="Lin J."/>
            <person name="Lipzen A."/>
            <person name="Kuo A."/>
            <person name="Riley R."/>
            <person name="Mondo S."/>
            <person name="Labutti K."/>
            <person name="Haridas S."/>
            <person name="Pangalinan J."/>
            <person name="Salamov A.A."/>
            <person name="Simmons B.A."/>
            <person name="Magnuson J.K."/>
            <person name="Chen J."/>
            <person name="Drula E."/>
            <person name="Henrissat B."/>
            <person name="Wiebenga A."/>
            <person name="Lubbers R.J."/>
            <person name="Gomes A.C."/>
            <person name="Makela M.R."/>
            <person name="Stajich J."/>
            <person name="Grigoriev I.V."/>
            <person name="Mortensen U.H."/>
            <person name="De Vries R.P."/>
            <person name="Baker S.E."/>
            <person name="Andersen M.R."/>
        </authorList>
    </citation>
    <scope>NUCLEOTIDE SEQUENCE [LARGE SCALE GENOMIC DNA]</scope>
    <source>
        <strain evidence="2 3">CBS 588.65</strain>
    </source>
</reference>
<feature type="domain" description="Tail specific protease" evidence="1">
    <location>
        <begin position="93"/>
        <end position="290"/>
    </location>
</feature>
<dbReference type="PANTHER" id="PTHR11261:SF3">
    <property type="entry name" value="RETINOL-BINDING PROTEIN 3"/>
    <property type="match status" value="1"/>
</dbReference>
<comment type="caution">
    <text evidence="2">The sequence shown here is derived from an EMBL/GenBank/DDBJ whole genome shotgun (WGS) entry which is preliminary data.</text>
</comment>